<dbReference type="PANTHER" id="PTHR41287:SF1">
    <property type="entry name" value="PROTEIN YMFN"/>
    <property type="match status" value="1"/>
</dbReference>
<feature type="non-terminal residue" evidence="2">
    <location>
        <position position="164"/>
    </location>
</feature>
<dbReference type="EMBL" id="JAATEP010000026">
    <property type="protein sequence ID" value="NJP93918.1"/>
    <property type="molecule type" value="Genomic_DNA"/>
</dbReference>
<sequence length="164" mass="18084">METTTPSTDLDLPVPYEALIELGLTPEQIEDAAEKRPLTVAFQADREPGAYYDVERARKALRALGAFSHTKGRWAGRRFVIGQGLDPWQVVWIIAPIFGWVMWDEECERVVRVIRAALVEVPRKNGKSTISSGIANVLLMADGEIGAEVYAAAGSLQQAGRVFE</sequence>
<evidence type="ECO:0000313" key="3">
    <source>
        <dbReference type="Proteomes" id="UP000696294"/>
    </source>
</evidence>
<organism evidence="2 3">
    <name type="scientific">Nonomuraea composti</name>
    <dbReference type="NCBI Taxonomy" id="2720023"/>
    <lineage>
        <taxon>Bacteria</taxon>
        <taxon>Bacillati</taxon>
        <taxon>Actinomycetota</taxon>
        <taxon>Actinomycetes</taxon>
        <taxon>Streptosporangiales</taxon>
        <taxon>Streptosporangiaceae</taxon>
        <taxon>Nonomuraea</taxon>
    </lineage>
</organism>
<name>A0ABX1BFM2_9ACTN</name>
<dbReference type="InterPro" id="IPR046461">
    <property type="entry name" value="TerL_ATPase"/>
</dbReference>
<gene>
    <name evidence="2" type="ORF">HCN51_31540</name>
</gene>
<comment type="caution">
    <text evidence="2">The sequence shown here is derived from an EMBL/GenBank/DDBJ whole genome shotgun (WGS) entry which is preliminary data.</text>
</comment>
<protein>
    <submittedName>
        <fullName evidence="2">Terminase large subunit</fullName>
    </submittedName>
</protein>
<dbReference type="InterPro" id="IPR005021">
    <property type="entry name" value="Terminase_largesu-like"/>
</dbReference>
<reference evidence="2 3" key="1">
    <citation type="submission" date="2020-03" db="EMBL/GenBank/DDBJ databases">
        <title>WGS of actinomycetes isolated from Thailand.</title>
        <authorList>
            <person name="Thawai C."/>
        </authorList>
    </citation>
    <scope>NUCLEOTIDE SEQUENCE [LARGE SCALE GENOMIC DNA]</scope>
    <source>
        <strain evidence="2 3">FMUSA5-5</strain>
    </source>
</reference>
<evidence type="ECO:0000259" key="1">
    <source>
        <dbReference type="Pfam" id="PF03354"/>
    </source>
</evidence>
<dbReference type="PANTHER" id="PTHR41287">
    <property type="match status" value="1"/>
</dbReference>
<dbReference type="Proteomes" id="UP000696294">
    <property type="component" value="Unassembled WGS sequence"/>
</dbReference>
<dbReference type="RefSeq" id="WP_240973461.1">
    <property type="nucleotide sequence ID" value="NZ_JAATEP010000026.1"/>
</dbReference>
<keyword evidence="3" id="KW-1185">Reference proteome</keyword>
<accession>A0ABX1BFM2</accession>
<dbReference type="Pfam" id="PF03354">
    <property type="entry name" value="TerL_ATPase"/>
    <property type="match status" value="1"/>
</dbReference>
<proteinExistence type="predicted"/>
<evidence type="ECO:0000313" key="2">
    <source>
        <dbReference type="EMBL" id="NJP93918.1"/>
    </source>
</evidence>
<feature type="domain" description="Terminase large subunit-like ATPase" evidence="1">
    <location>
        <begin position="87"/>
        <end position="163"/>
    </location>
</feature>